<evidence type="ECO:0000256" key="5">
    <source>
        <dbReference type="SAM" id="MobiDB-lite"/>
    </source>
</evidence>
<dbReference type="EMBL" id="LKEB01000073">
    <property type="protein sequence ID" value="ROV95042.1"/>
    <property type="molecule type" value="Genomic_DNA"/>
</dbReference>
<accession>A0A423VVH7</accession>
<comment type="subcellular location">
    <subcellularLocation>
        <location evidence="1">Membrane</location>
        <topology evidence="1">Multi-pass membrane protein</topology>
    </subcellularLocation>
</comment>
<dbReference type="STRING" id="1230097.A0A423VVH7"/>
<evidence type="ECO:0000256" key="2">
    <source>
        <dbReference type="ARBA" id="ARBA00022692"/>
    </source>
</evidence>
<organism evidence="8 9">
    <name type="scientific">Cytospora leucostoma</name>
    <dbReference type="NCBI Taxonomy" id="1230097"/>
    <lineage>
        <taxon>Eukaryota</taxon>
        <taxon>Fungi</taxon>
        <taxon>Dikarya</taxon>
        <taxon>Ascomycota</taxon>
        <taxon>Pezizomycotina</taxon>
        <taxon>Sordariomycetes</taxon>
        <taxon>Sordariomycetidae</taxon>
        <taxon>Diaporthales</taxon>
        <taxon>Cytosporaceae</taxon>
        <taxon>Cytospora</taxon>
    </lineage>
</organism>
<evidence type="ECO:0000256" key="3">
    <source>
        <dbReference type="ARBA" id="ARBA00022989"/>
    </source>
</evidence>
<protein>
    <recommendedName>
        <fullName evidence="7">STAS domain-containing protein</fullName>
    </recommendedName>
</protein>
<dbReference type="InterPro" id="IPR052706">
    <property type="entry name" value="Membrane-Transporter-like"/>
</dbReference>
<name>A0A423VVH7_9PEZI</name>
<dbReference type="OrthoDB" id="409725at2759"/>
<dbReference type="PROSITE" id="PS50801">
    <property type="entry name" value="STAS"/>
    <property type="match status" value="1"/>
</dbReference>
<dbReference type="Gene3D" id="3.30.750.24">
    <property type="entry name" value="STAS domain"/>
    <property type="match status" value="1"/>
</dbReference>
<feature type="transmembrane region" description="Helical" evidence="6">
    <location>
        <begin position="219"/>
        <end position="241"/>
    </location>
</feature>
<evidence type="ECO:0000313" key="9">
    <source>
        <dbReference type="Proteomes" id="UP000285146"/>
    </source>
</evidence>
<evidence type="ECO:0000259" key="7">
    <source>
        <dbReference type="PROSITE" id="PS50801"/>
    </source>
</evidence>
<feature type="transmembrane region" description="Helical" evidence="6">
    <location>
        <begin position="369"/>
        <end position="387"/>
    </location>
</feature>
<feature type="transmembrane region" description="Helical" evidence="6">
    <location>
        <begin position="57"/>
        <end position="81"/>
    </location>
</feature>
<keyword evidence="2 6" id="KW-0812">Transmembrane</keyword>
<feature type="transmembrane region" description="Helical" evidence="6">
    <location>
        <begin position="184"/>
        <end position="207"/>
    </location>
</feature>
<keyword evidence="3 6" id="KW-1133">Transmembrane helix</keyword>
<reference evidence="8 9" key="1">
    <citation type="submission" date="2015-09" db="EMBL/GenBank/DDBJ databases">
        <title>Host preference determinants of Valsa canker pathogens revealed by comparative genomics.</title>
        <authorList>
            <person name="Yin Z."/>
            <person name="Huang L."/>
        </authorList>
    </citation>
    <scope>NUCLEOTIDE SEQUENCE [LARGE SCALE GENOMIC DNA]</scope>
    <source>
        <strain evidence="8 9">SXYLt</strain>
    </source>
</reference>
<dbReference type="AlphaFoldDB" id="A0A423VVH7"/>
<dbReference type="Proteomes" id="UP000285146">
    <property type="component" value="Unassembled WGS sequence"/>
</dbReference>
<evidence type="ECO:0000256" key="4">
    <source>
        <dbReference type="ARBA" id="ARBA00023136"/>
    </source>
</evidence>
<feature type="transmembrane region" description="Helical" evidence="6">
    <location>
        <begin position="144"/>
        <end position="164"/>
    </location>
</feature>
<dbReference type="GO" id="GO:0016020">
    <property type="term" value="C:membrane"/>
    <property type="evidence" value="ECO:0007669"/>
    <property type="project" value="UniProtKB-SubCell"/>
</dbReference>
<feature type="transmembrane region" description="Helical" evidence="6">
    <location>
        <begin position="423"/>
        <end position="456"/>
    </location>
</feature>
<feature type="region of interest" description="Disordered" evidence="5">
    <location>
        <begin position="492"/>
        <end position="515"/>
    </location>
</feature>
<dbReference type="CDD" id="cd07042">
    <property type="entry name" value="STAS_SulP_like_sulfate_transporter"/>
    <property type="match status" value="1"/>
</dbReference>
<dbReference type="Pfam" id="PF00916">
    <property type="entry name" value="Sulfate_transp"/>
    <property type="match status" value="1"/>
</dbReference>
<evidence type="ECO:0000256" key="1">
    <source>
        <dbReference type="ARBA" id="ARBA00004141"/>
    </source>
</evidence>
<dbReference type="InterPro" id="IPR036513">
    <property type="entry name" value="STAS_dom_sf"/>
</dbReference>
<dbReference type="PANTHER" id="PTHR43310:SF4">
    <property type="entry name" value="AFR304WP"/>
    <property type="match status" value="1"/>
</dbReference>
<dbReference type="InParanoid" id="A0A423VVH7"/>
<feature type="transmembrane region" description="Helical" evidence="6">
    <location>
        <begin position="110"/>
        <end position="132"/>
    </location>
</feature>
<dbReference type="InterPro" id="IPR002645">
    <property type="entry name" value="STAS_dom"/>
</dbReference>
<feature type="domain" description="STAS" evidence="7">
    <location>
        <begin position="512"/>
        <end position="607"/>
    </location>
</feature>
<feature type="transmembrane region" description="Helical" evidence="6">
    <location>
        <begin position="393"/>
        <end position="411"/>
    </location>
</feature>
<evidence type="ECO:0000313" key="8">
    <source>
        <dbReference type="EMBL" id="ROV95042.1"/>
    </source>
</evidence>
<proteinExistence type="predicted"/>
<sequence>MSARLVLRRVHDGLPAIILGTLFNVLDAVSTGLLVFPSDGTAFSGLQNKSMSIYIMSTIMSQVAMTMGGSLFPGALGAMLIEVLPFMRGVASDIRDALGDDSPSVVPTVMVAYALSSFLIGIVFLLTGALGLGRWISYFPQPVLTGAIGGIGVSLFILGLELTLPSSQTLTLSNAGAVLFSNGHVGLLMASLLPIVFLCFSVRSSFLSKITWGAVEHPWYVPIFILMIGLLFWIVVGAMGLSKLGGLDALAEQAWLFSTGSVTKTANLKTSLGDALNYWSMFNFKLVDMSALGNAVTNFVLLVVIGVLNLPVYVPALALALDVPYSMNHELIGQGAANILSGCVGSVPNVLQLSYSVFFTRAGGKRIEAAVVIALTVVLYITSSLLLRYIPTILASGLVLFLGIELTLESVFEASKHLMWSEWLVNIATLLACTFLGFAPGVGVGICAAFVAYTGWGCFDLRARNVELSAENETRFLQHQLESRHVAQPMGSAQGYSALPSSDEESNSDTTRDGSTEYLRQIKMVRLDGYVFFGAIPSMEEKLASKTSPDKPTHQYIIVDMGMAHRVETAAARLIKTKARDTPGTTLVVCGLTESSGTAADLRRSGITLSYPANKMSQHTGSRAVVMAFRDPGAALEWCKYDIEYCSSETAQGLLSEKNPCERQSAINEFLAIFGHGTTSPPVRSMEICPADSNANLEDAVTSVKVFSPDTTELPRVPEGDDEQCAGLIRVLCIVSGGLAFPVEGSRGTTPLRKPRYNRIALSDATITTLRWGPAAIMEELYKFTSNIWREPAEAIGPVESDSDQQHAETRTAGPGDIVYIPPADKISSEQTSSTPSLSKKTLATEKTSLGMLWDSTSRVNIWPRDCAGAVVDHSTPCWLVEISVRKSAITSSLFEGRVCQEAVRFAQQQLREELPGESSEGSDAVT</sequence>
<feature type="transmembrane region" description="Helical" evidence="6">
    <location>
        <begin position="299"/>
        <end position="321"/>
    </location>
</feature>
<comment type="caution">
    <text evidence="8">The sequence shown here is derived from an EMBL/GenBank/DDBJ whole genome shotgun (WGS) entry which is preliminary data.</text>
</comment>
<dbReference type="PANTHER" id="PTHR43310">
    <property type="entry name" value="SULFATE TRANSPORTER YBAR-RELATED"/>
    <property type="match status" value="1"/>
</dbReference>
<feature type="region of interest" description="Disordered" evidence="5">
    <location>
        <begin position="797"/>
        <end position="818"/>
    </location>
</feature>
<dbReference type="InterPro" id="IPR011547">
    <property type="entry name" value="SLC26A/SulP_dom"/>
</dbReference>
<keyword evidence="9" id="KW-1185">Reference proteome</keyword>
<gene>
    <name evidence="8" type="ORF">VPNG_09488</name>
</gene>
<evidence type="ECO:0000256" key="6">
    <source>
        <dbReference type="SAM" id="Phobius"/>
    </source>
</evidence>
<keyword evidence="4 6" id="KW-0472">Membrane</keyword>